<dbReference type="EMBL" id="SODU01000001">
    <property type="protein sequence ID" value="TDW94311.1"/>
    <property type="molecule type" value="Genomic_DNA"/>
</dbReference>
<protein>
    <submittedName>
        <fullName evidence="2">Helix-turn-helix protein</fullName>
    </submittedName>
</protein>
<dbReference type="InterPro" id="IPR010982">
    <property type="entry name" value="Lambda_DNA-bd_dom_sf"/>
</dbReference>
<feature type="domain" description="HTH cro/C1-type" evidence="1">
    <location>
        <begin position="38"/>
        <end position="85"/>
    </location>
</feature>
<keyword evidence="3" id="KW-1185">Reference proteome</keyword>
<dbReference type="Proteomes" id="UP000295060">
    <property type="component" value="Unassembled WGS sequence"/>
</dbReference>
<dbReference type="InterPro" id="IPR001387">
    <property type="entry name" value="Cro/C1-type_HTH"/>
</dbReference>
<evidence type="ECO:0000313" key="2">
    <source>
        <dbReference type="EMBL" id="TDW94311.1"/>
    </source>
</evidence>
<dbReference type="CDD" id="cd00093">
    <property type="entry name" value="HTH_XRE"/>
    <property type="match status" value="1"/>
</dbReference>
<name>A0ABY2FMF6_9ACTN</name>
<reference evidence="2 3" key="1">
    <citation type="submission" date="2019-03" db="EMBL/GenBank/DDBJ databases">
        <title>Genomic Encyclopedia of Type Strains, Phase III (KMG-III): the genomes of soil and plant-associated and newly described type strains.</title>
        <authorList>
            <person name="Whitman W."/>
        </authorList>
    </citation>
    <scope>NUCLEOTIDE SEQUENCE [LARGE SCALE GENOMIC DNA]</scope>
    <source>
        <strain evidence="2 3">VKMAc-2574</strain>
    </source>
</reference>
<proteinExistence type="predicted"/>
<sequence>MERVIDRDGLADFLRRRREVLRPADVGLPEGVRRRTPGLRREEVAQLAGMSTDYYSRLEQSRGANPSEPIVASLARALRCDLDERDHLYHLAGLTPPLRRAGRHINPGLLALVSRLTDLPVVICTDLDEVLWQNDLADVVIGPLLGEGRARNLTWLWFTDPAIRRIFPEEDWDVHSASHVADLRATYSRRMGDRDITELVEDLVAHSEEFRTLWDLHEVAVRRLPRKRFLNSEVGDLDLTCETLLTPAADVRVRAFLPIEGTDAREKLDLLRVIGTQSFEPSPSD</sequence>
<dbReference type="Gene3D" id="1.10.260.40">
    <property type="entry name" value="lambda repressor-like DNA-binding domains"/>
    <property type="match status" value="1"/>
</dbReference>
<dbReference type="PROSITE" id="PS50943">
    <property type="entry name" value="HTH_CROC1"/>
    <property type="match status" value="1"/>
</dbReference>
<dbReference type="Pfam" id="PF13560">
    <property type="entry name" value="HTH_31"/>
    <property type="match status" value="1"/>
</dbReference>
<dbReference type="InterPro" id="IPR041413">
    <property type="entry name" value="MLTR_LBD"/>
</dbReference>
<dbReference type="SUPFAM" id="SSF47413">
    <property type="entry name" value="lambda repressor-like DNA-binding domains"/>
    <property type="match status" value="1"/>
</dbReference>
<dbReference type="SMART" id="SM00530">
    <property type="entry name" value="HTH_XRE"/>
    <property type="match status" value="1"/>
</dbReference>
<accession>A0ABY2FMF6</accession>
<evidence type="ECO:0000313" key="3">
    <source>
        <dbReference type="Proteomes" id="UP000295060"/>
    </source>
</evidence>
<comment type="caution">
    <text evidence="2">The sequence shown here is derived from an EMBL/GenBank/DDBJ whole genome shotgun (WGS) entry which is preliminary data.</text>
</comment>
<dbReference type="PANTHER" id="PTHR35010">
    <property type="entry name" value="BLL4672 PROTEIN-RELATED"/>
    <property type="match status" value="1"/>
</dbReference>
<organism evidence="2 3">
    <name type="scientific">Kribbella pratensis</name>
    <dbReference type="NCBI Taxonomy" id="2512112"/>
    <lineage>
        <taxon>Bacteria</taxon>
        <taxon>Bacillati</taxon>
        <taxon>Actinomycetota</taxon>
        <taxon>Actinomycetes</taxon>
        <taxon>Propionibacteriales</taxon>
        <taxon>Kribbellaceae</taxon>
        <taxon>Kribbella</taxon>
    </lineage>
</organism>
<evidence type="ECO:0000259" key="1">
    <source>
        <dbReference type="PROSITE" id="PS50943"/>
    </source>
</evidence>
<dbReference type="Pfam" id="PF17765">
    <property type="entry name" value="MLTR_LBD"/>
    <property type="match status" value="1"/>
</dbReference>
<gene>
    <name evidence="2" type="ORF">EV137_1613</name>
</gene>
<dbReference type="PANTHER" id="PTHR35010:SF2">
    <property type="entry name" value="BLL4672 PROTEIN"/>
    <property type="match status" value="1"/>
</dbReference>
<dbReference type="Gene3D" id="3.30.450.180">
    <property type="match status" value="1"/>
</dbReference>